<dbReference type="EMBL" id="JAULBC010000014">
    <property type="protein sequence ID" value="MEX6691145.1"/>
    <property type="molecule type" value="Genomic_DNA"/>
</dbReference>
<evidence type="ECO:0000313" key="3">
    <source>
        <dbReference type="Proteomes" id="UP001560573"/>
    </source>
</evidence>
<dbReference type="Proteomes" id="UP001560573">
    <property type="component" value="Unassembled WGS sequence"/>
</dbReference>
<comment type="caution">
    <text evidence="2">The sequence shown here is derived from an EMBL/GenBank/DDBJ whole genome shotgun (WGS) entry which is preliminary data.</text>
</comment>
<evidence type="ECO:0000313" key="2">
    <source>
        <dbReference type="EMBL" id="MEX6691145.1"/>
    </source>
</evidence>
<reference evidence="2 3" key="1">
    <citation type="submission" date="2023-07" db="EMBL/GenBank/DDBJ databases">
        <authorList>
            <person name="Lian W.-H."/>
        </authorList>
    </citation>
    <scope>NUCLEOTIDE SEQUENCE [LARGE SCALE GENOMIC DNA]</scope>
    <source>
        <strain evidence="2 3">SYSU DXS3180</strain>
    </source>
</reference>
<dbReference type="SUPFAM" id="SSF56935">
    <property type="entry name" value="Porins"/>
    <property type="match status" value="1"/>
</dbReference>
<protein>
    <recommendedName>
        <fullName evidence="4">Outer membrane protein</fullName>
    </recommendedName>
</protein>
<feature type="chain" id="PRO_5045415090" description="Outer membrane protein" evidence="1">
    <location>
        <begin position="23"/>
        <end position="417"/>
    </location>
</feature>
<keyword evidence="3" id="KW-1185">Reference proteome</keyword>
<organism evidence="2 3">
    <name type="scientific">Danxiaibacter flavus</name>
    <dbReference type="NCBI Taxonomy" id="3049108"/>
    <lineage>
        <taxon>Bacteria</taxon>
        <taxon>Pseudomonadati</taxon>
        <taxon>Bacteroidota</taxon>
        <taxon>Chitinophagia</taxon>
        <taxon>Chitinophagales</taxon>
        <taxon>Chitinophagaceae</taxon>
        <taxon>Danxiaibacter</taxon>
    </lineage>
</organism>
<evidence type="ECO:0000256" key="1">
    <source>
        <dbReference type="SAM" id="SignalP"/>
    </source>
</evidence>
<proteinExistence type="predicted"/>
<sequence>MQLKYSLFAFSFLMVACGSLQAQNNASPYSIAGIGDIEQSYFDRSSGIANTGVALSSNKYQYAANPASLVKLDDFFFDLELSGRYRNVSYSGQPIGQLDTHSNDFQVKRLALAFKMKSWWGIGFGLAPFSSANYSFTAPKEIQGSNDYTSAHYEGTGGVNKVYLSNSFGFGKRKNLRIGLETSYLFGSLEQKETITYSNIVTNNQIHLDHIYFKGGIQYSANIAKKWGIAVGASAANKTQLAVSQALTVSEANVIINQNDDFKNSYFNLPVIYTVGGAITYNKTFTVAADYQKQNWNDVNNLGGLGYILTDANRISGGIEYVKNLNYRSVYLEKWYLQAGAFHTNTYVKLSGQQIDQTGFTLGGGISSLKIPFAVQANVEFGQRGTTNKGLIKENYQQFNITLFYRDFWFTKQKKYD</sequence>
<dbReference type="PROSITE" id="PS51257">
    <property type="entry name" value="PROKAR_LIPOPROTEIN"/>
    <property type="match status" value="1"/>
</dbReference>
<evidence type="ECO:0008006" key="4">
    <source>
        <dbReference type="Google" id="ProtNLM"/>
    </source>
</evidence>
<name>A0ABV3ZNH8_9BACT</name>
<accession>A0ABV3ZNH8</accession>
<feature type="signal peptide" evidence="1">
    <location>
        <begin position="1"/>
        <end position="22"/>
    </location>
</feature>
<dbReference type="Gene3D" id="2.40.160.60">
    <property type="entry name" value="Outer membrane protein transport protein (OMPP1/FadL/TodX)"/>
    <property type="match status" value="1"/>
</dbReference>
<gene>
    <name evidence="2" type="ORF">QTN47_26790</name>
</gene>
<dbReference type="RefSeq" id="WP_369332561.1">
    <property type="nucleotide sequence ID" value="NZ_JAULBC010000014.1"/>
</dbReference>
<keyword evidence="1" id="KW-0732">Signal</keyword>